<feature type="region of interest" description="Disordered" evidence="1">
    <location>
        <begin position="1"/>
        <end position="81"/>
    </location>
</feature>
<organism evidence="2 3">
    <name type="scientific">Rhododendron simsii</name>
    <name type="common">Sims's rhododendron</name>
    <dbReference type="NCBI Taxonomy" id="118357"/>
    <lineage>
        <taxon>Eukaryota</taxon>
        <taxon>Viridiplantae</taxon>
        <taxon>Streptophyta</taxon>
        <taxon>Embryophyta</taxon>
        <taxon>Tracheophyta</taxon>
        <taxon>Spermatophyta</taxon>
        <taxon>Magnoliopsida</taxon>
        <taxon>eudicotyledons</taxon>
        <taxon>Gunneridae</taxon>
        <taxon>Pentapetalae</taxon>
        <taxon>asterids</taxon>
        <taxon>Ericales</taxon>
        <taxon>Ericaceae</taxon>
        <taxon>Ericoideae</taxon>
        <taxon>Rhodoreae</taxon>
        <taxon>Rhododendron</taxon>
    </lineage>
</organism>
<keyword evidence="3" id="KW-1185">Reference proteome</keyword>
<gene>
    <name evidence="2" type="ORF">RHSIM_Rhsim06G0210500</name>
</gene>
<evidence type="ECO:0000313" key="2">
    <source>
        <dbReference type="EMBL" id="KAF7140876.1"/>
    </source>
</evidence>
<evidence type="ECO:0000313" key="3">
    <source>
        <dbReference type="Proteomes" id="UP000626092"/>
    </source>
</evidence>
<sequence length="234" mass="27050">MMTAKITAAVTARSDQRPSQNLPPTVRRSPRLSQNQPPTDKGLDVVVLEGGDNLKKRKRSAQNDDDGKQKESSIFKQQQVERQQLLRKENRRIKERRGFDFGDIPPIGPIGNRLFEPCWAEKSLYPAPKVYEDMAKIGLKSYNWQYDTSYQFTKILRVYFSFKTQDDCTHNLIFFQAEDESVASPEDFMLTVASIPGVTVVSSCMKEKDIRYYTAPDDWRSCSVCEYYVLRDHK</sequence>
<name>A0A834GX51_RHOSS</name>
<comment type="caution">
    <text evidence="2">The sequence shown here is derived from an EMBL/GenBank/DDBJ whole genome shotgun (WGS) entry which is preliminary data.</text>
</comment>
<protein>
    <submittedName>
        <fullName evidence="2">Uncharacterized protein</fullName>
    </submittedName>
</protein>
<dbReference type="AlphaFoldDB" id="A0A834GX51"/>
<reference evidence="2" key="1">
    <citation type="submission" date="2019-11" db="EMBL/GenBank/DDBJ databases">
        <authorList>
            <person name="Liu Y."/>
            <person name="Hou J."/>
            <person name="Li T.-Q."/>
            <person name="Guan C.-H."/>
            <person name="Wu X."/>
            <person name="Wu H.-Z."/>
            <person name="Ling F."/>
            <person name="Zhang R."/>
            <person name="Shi X.-G."/>
            <person name="Ren J.-P."/>
            <person name="Chen E.-F."/>
            <person name="Sun J.-M."/>
        </authorList>
    </citation>
    <scope>NUCLEOTIDE SEQUENCE</scope>
    <source>
        <strain evidence="2">Adult_tree_wgs_1</strain>
        <tissue evidence="2">Leaves</tissue>
    </source>
</reference>
<dbReference type="Proteomes" id="UP000626092">
    <property type="component" value="Unassembled WGS sequence"/>
</dbReference>
<evidence type="ECO:0000256" key="1">
    <source>
        <dbReference type="SAM" id="MobiDB-lite"/>
    </source>
</evidence>
<accession>A0A834GX51</accession>
<dbReference type="EMBL" id="WJXA01000006">
    <property type="protein sequence ID" value="KAF7140876.1"/>
    <property type="molecule type" value="Genomic_DNA"/>
</dbReference>
<proteinExistence type="predicted"/>
<dbReference type="OrthoDB" id="1690060at2759"/>
<feature type="compositionally biased region" description="Basic and acidic residues" evidence="1">
    <location>
        <begin position="61"/>
        <end position="73"/>
    </location>
</feature>